<evidence type="ECO:0000256" key="1">
    <source>
        <dbReference type="ARBA" id="ARBA00004123"/>
    </source>
</evidence>
<feature type="compositionally biased region" description="Polar residues" evidence="8">
    <location>
        <begin position="345"/>
        <end position="361"/>
    </location>
</feature>
<feature type="domain" description="LIM zinc-binding" evidence="9">
    <location>
        <begin position="223"/>
        <end position="284"/>
    </location>
</feature>
<keyword evidence="5 7" id="KW-0440">LIM domain</keyword>
<name>A0A4E0RWW1_FASHE</name>
<keyword evidence="4 7" id="KW-0862">Zinc</keyword>
<keyword evidence="11" id="KW-1185">Reference proteome</keyword>
<evidence type="ECO:0000259" key="9">
    <source>
        <dbReference type="PROSITE" id="PS50023"/>
    </source>
</evidence>
<keyword evidence="3" id="KW-0677">Repeat</keyword>
<keyword evidence="2 7" id="KW-0479">Metal-binding</keyword>
<dbReference type="Gene3D" id="2.10.110.10">
    <property type="entry name" value="Cysteine Rich Protein"/>
    <property type="match status" value="2"/>
</dbReference>
<comment type="subcellular location">
    <subcellularLocation>
        <location evidence="1">Nucleus</location>
    </subcellularLocation>
</comment>
<dbReference type="GO" id="GO:0046872">
    <property type="term" value="F:metal ion binding"/>
    <property type="evidence" value="ECO:0007669"/>
    <property type="project" value="UniProtKB-KW"/>
</dbReference>
<dbReference type="CDD" id="cd08368">
    <property type="entry name" value="LIM"/>
    <property type="match status" value="1"/>
</dbReference>
<dbReference type="GO" id="GO:0005634">
    <property type="term" value="C:nucleus"/>
    <property type="evidence" value="ECO:0007669"/>
    <property type="project" value="UniProtKB-SubCell"/>
</dbReference>
<feature type="domain" description="LIM zinc-binding" evidence="9">
    <location>
        <begin position="70"/>
        <end position="130"/>
    </location>
</feature>
<evidence type="ECO:0000256" key="7">
    <source>
        <dbReference type="PROSITE-ProRule" id="PRU00125"/>
    </source>
</evidence>
<evidence type="ECO:0000313" key="11">
    <source>
        <dbReference type="Proteomes" id="UP000230066"/>
    </source>
</evidence>
<evidence type="ECO:0000256" key="5">
    <source>
        <dbReference type="ARBA" id="ARBA00023038"/>
    </source>
</evidence>
<dbReference type="PANTHER" id="PTHR24215">
    <property type="entry name" value="RHO-GTPASE-ACTIVATING PROTEIN LRG1"/>
    <property type="match status" value="1"/>
</dbReference>
<dbReference type="Pfam" id="PF00412">
    <property type="entry name" value="LIM"/>
    <property type="match status" value="2"/>
</dbReference>
<dbReference type="SMART" id="SM00132">
    <property type="entry name" value="LIM"/>
    <property type="match status" value="2"/>
</dbReference>
<evidence type="ECO:0000256" key="4">
    <source>
        <dbReference type="ARBA" id="ARBA00022833"/>
    </source>
</evidence>
<evidence type="ECO:0000256" key="8">
    <source>
        <dbReference type="SAM" id="MobiDB-lite"/>
    </source>
</evidence>
<dbReference type="PROSITE" id="PS50023">
    <property type="entry name" value="LIM_DOMAIN_2"/>
    <property type="match status" value="2"/>
</dbReference>
<dbReference type="PROSITE" id="PS00478">
    <property type="entry name" value="LIM_DOMAIN_1"/>
    <property type="match status" value="2"/>
</dbReference>
<comment type="caution">
    <text evidence="10">The sequence shown here is derived from an EMBL/GenBank/DDBJ whole genome shotgun (WGS) entry which is preliminary data.</text>
</comment>
<evidence type="ECO:0000256" key="6">
    <source>
        <dbReference type="ARBA" id="ARBA00023242"/>
    </source>
</evidence>
<evidence type="ECO:0000313" key="10">
    <source>
        <dbReference type="EMBL" id="THD27548.1"/>
    </source>
</evidence>
<dbReference type="AlphaFoldDB" id="A0A4E0RWW1"/>
<sequence length="394" mass="44227">MAVDLKKNDLLCVSRAVEGCTEEILNHLLPDVQSGIVVSPIVPKENLSETFTKSEILEGISVIPQTTLRKKCTTCGGILHEVNSIEPLANFHNHCFQCSRCMKQLSPLNFKMVGGMPYCEPICQNVRVQKIVQDSKQKSVKPNLLQFIPTKVNVRKRVRHLLIPENHNRNSFVSTERTMNNHTESGLTLFTRNSYTPPMKQRVVRFESRHNSMKNLSKIGSEQHCFVCGKVVYPAFKLAHKSRIYHDTCIRCEKCDRPLTSVDSMHLVKGMVLCSEHSSSVVSSKGNSSAMREISLENLKLINEGDGKTLSVDGPLITTVRPISTVKVSTVPIISTKNEKPPTSPRQISYSIPKSGSPLNENQKEIRVRSSSPFEYAVRSQTSWKGEINRKLKT</sequence>
<dbReference type="GO" id="GO:0005737">
    <property type="term" value="C:cytoplasm"/>
    <property type="evidence" value="ECO:0007669"/>
    <property type="project" value="TreeGrafter"/>
</dbReference>
<evidence type="ECO:0000256" key="3">
    <source>
        <dbReference type="ARBA" id="ARBA00022737"/>
    </source>
</evidence>
<dbReference type="InterPro" id="IPR001781">
    <property type="entry name" value="Znf_LIM"/>
</dbReference>
<organism evidence="10 11">
    <name type="scientific">Fasciola hepatica</name>
    <name type="common">Liver fluke</name>
    <dbReference type="NCBI Taxonomy" id="6192"/>
    <lineage>
        <taxon>Eukaryota</taxon>
        <taxon>Metazoa</taxon>
        <taxon>Spiralia</taxon>
        <taxon>Lophotrochozoa</taxon>
        <taxon>Platyhelminthes</taxon>
        <taxon>Trematoda</taxon>
        <taxon>Digenea</taxon>
        <taxon>Plagiorchiida</taxon>
        <taxon>Echinostomata</taxon>
        <taxon>Echinostomatoidea</taxon>
        <taxon>Fasciolidae</taxon>
        <taxon>Fasciola</taxon>
    </lineage>
</organism>
<evidence type="ECO:0000256" key="2">
    <source>
        <dbReference type="ARBA" id="ARBA00022723"/>
    </source>
</evidence>
<dbReference type="Proteomes" id="UP000230066">
    <property type="component" value="Unassembled WGS sequence"/>
</dbReference>
<dbReference type="PANTHER" id="PTHR24215:SF35">
    <property type="entry name" value="MUSCLE LIM PROTEIN MLP84B"/>
    <property type="match status" value="1"/>
</dbReference>
<reference evidence="10" key="1">
    <citation type="submission" date="2019-03" db="EMBL/GenBank/DDBJ databases">
        <title>Improved annotation for the trematode Fasciola hepatica.</title>
        <authorList>
            <person name="Choi Y.-J."/>
            <person name="Martin J."/>
            <person name="Mitreva M."/>
        </authorList>
    </citation>
    <scope>NUCLEOTIDE SEQUENCE [LARGE SCALE GENOMIC DNA]</scope>
</reference>
<feature type="region of interest" description="Disordered" evidence="8">
    <location>
        <begin position="337"/>
        <end position="372"/>
    </location>
</feature>
<accession>A0A4E0RWW1</accession>
<protein>
    <recommendedName>
        <fullName evidence="9">LIM zinc-binding domain-containing protein</fullName>
    </recommendedName>
</protein>
<gene>
    <name evidence="10" type="ORF">D915_001567</name>
</gene>
<dbReference type="GO" id="GO:0030036">
    <property type="term" value="P:actin cytoskeleton organization"/>
    <property type="evidence" value="ECO:0007669"/>
    <property type="project" value="TreeGrafter"/>
</dbReference>
<dbReference type="EMBL" id="JXXN02000391">
    <property type="protein sequence ID" value="THD27548.1"/>
    <property type="molecule type" value="Genomic_DNA"/>
</dbReference>
<dbReference type="SUPFAM" id="SSF57716">
    <property type="entry name" value="Glucocorticoid receptor-like (DNA-binding domain)"/>
    <property type="match status" value="1"/>
</dbReference>
<keyword evidence="6" id="KW-0539">Nucleus</keyword>
<proteinExistence type="predicted"/>